<protein>
    <submittedName>
        <fullName evidence="1">Uncharacterized protein</fullName>
    </submittedName>
</protein>
<evidence type="ECO:0000313" key="1">
    <source>
        <dbReference type="EnsemblPlants" id="Solyc02g084280.3.1"/>
    </source>
</evidence>
<keyword evidence="2" id="KW-1185">Reference proteome</keyword>
<dbReference type="EnsemblPlants" id="Solyc02g084280.3.1">
    <property type="protein sequence ID" value="Solyc02g084280.3.1"/>
    <property type="gene ID" value="Solyc02g084280.3"/>
</dbReference>
<evidence type="ECO:0000313" key="2">
    <source>
        <dbReference type="Proteomes" id="UP000004994"/>
    </source>
</evidence>
<organism evidence="1">
    <name type="scientific">Solanum lycopersicum</name>
    <name type="common">Tomato</name>
    <name type="synonym">Lycopersicon esculentum</name>
    <dbReference type="NCBI Taxonomy" id="4081"/>
    <lineage>
        <taxon>Eukaryota</taxon>
        <taxon>Viridiplantae</taxon>
        <taxon>Streptophyta</taxon>
        <taxon>Embryophyta</taxon>
        <taxon>Tracheophyta</taxon>
        <taxon>Spermatophyta</taxon>
        <taxon>Magnoliopsida</taxon>
        <taxon>eudicotyledons</taxon>
        <taxon>Gunneridae</taxon>
        <taxon>Pentapetalae</taxon>
        <taxon>asterids</taxon>
        <taxon>lamiids</taxon>
        <taxon>Solanales</taxon>
        <taxon>Solanaceae</taxon>
        <taxon>Solanoideae</taxon>
        <taxon>Solaneae</taxon>
        <taxon>Solanum</taxon>
        <taxon>Solanum subgen. Lycopersicon</taxon>
    </lineage>
</organism>
<dbReference type="Proteomes" id="UP000004994">
    <property type="component" value="Chromosome 2"/>
</dbReference>
<dbReference type="STRING" id="4081.A0A3Q7F727"/>
<name>A0A3Q7F727_SOLLC</name>
<dbReference type="AlphaFoldDB" id="A0A3Q7F727"/>
<sequence length="106" mass="12254">MVTRNSSLIIQHSSLSQYMLPPKYEPTSDIPKFPFFMDEENASGVLRTEVIIISRKIQGTGFVVLPLKNFHWGLIHLWNRPDAFNAGMYANLVKQTYLWAHPLNKH</sequence>
<dbReference type="Gramene" id="Solyc02g084280.3.1">
    <property type="protein sequence ID" value="Solyc02g084280.3.1"/>
    <property type="gene ID" value="Solyc02g084280.3"/>
</dbReference>
<reference evidence="1" key="1">
    <citation type="journal article" date="2012" name="Nature">
        <title>The tomato genome sequence provides insights into fleshy fruit evolution.</title>
        <authorList>
            <consortium name="Tomato Genome Consortium"/>
        </authorList>
    </citation>
    <scope>NUCLEOTIDE SEQUENCE [LARGE SCALE GENOMIC DNA]</scope>
    <source>
        <strain evidence="1">cv. Heinz 1706</strain>
    </source>
</reference>
<proteinExistence type="predicted"/>
<dbReference type="InParanoid" id="A0A3Q7F727"/>
<accession>A0A3Q7F727</accession>
<dbReference type="PaxDb" id="4081-Solyc02g084280.2.1"/>
<reference evidence="1" key="2">
    <citation type="submission" date="2019-01" db="UniProtKB">
        <authorList>
            <consortium name="EnsemblPlants"/>
        </authorList>
    </citation>
    <scope>IDENTIFICATION</scope>
    <source>
        <strain evidence="1">cv. Heinz 1706</strain>
    </source>
</reference>